<sequence>MTKACEVAVYYFPNYHKDSRNAKWHGEGWTEWELAKAATPRFEGHAQPKVPLWGYEDEADPDVMARKIATAAEHGVDCFIFDWYWYEDGPFLQRALDEGFLGAANNGQLKFSLMWANHDWVDIHPAQRSRPANKLASGTVSERAFREATEHMIRTYFTHPSYWRVNGGLYVSIYEIMSLIGGLGGVTETRAALDDFRERVKAAGLGELHLNAVVWGQQILPGEKEIVNVNELLDQLGFDSITSYVWIHHQRMSEFPVTPYEAYIEKNVADYEKFTDAYELPYYPNVTMGWDASPRTIQTDRYDNLGYPYMPMLGGNTPEAFERALLQARSFLELGRTNPPIMTINAWNEWTEGSYLEPDTVNGYGYLEAIRRVFGSSAARRDKM</sequence>
<evidence type="ECO:0008006" key="3">
    <source>
        <dbReference type="Google" id="ProtNLM"/>
    </source>
</evidence>
<gene>
    <name evidence="1" type="ORF">DQG23_29195</name>
</gene>
<dbReference type="CDD" id="cd11579">
    <property type="entry name" value="Glyco_tran_WbsX"/>
    <property type="match status" value="1"/>
</dbReference>
<dbReference type="OrthoDB" id="9816424at2"/>
<dbReference type="Pfam" id="PF14307">
    <property type="entry name" value="Glyco_tran_WbsX"/>
    <property type="match status" value="1"/>
</dbReference>
<dbReference type="EMBL" id="QMFB01000022">
    <property type="protein sequence ID" value="RAV16070.1"/>
    <property type="molecule type" value="Genomic_DNA"/>
</dbReference>
<dbReference type="InterPro" id="IPR032719">
    <property type="entry name" value="WbsX"/>
</dbReference>
<comment type="caution">
    <text evidence="1">The sequence shown here is derived from an EMBL/GenBank/DDBJ whole genome shotgun (WGS) entry which is preliminary data.</text>
</comment>
<accession>A0A329M856</accession>
<name>A0A329M856_9BACL</name>
<dbReference type="RefSeq" id="WP_113034576.1">
    <property type="nucleotide sequence ID" value="NZ_QMFB01000022.1"/>
</dbReference>
<dbReference type="Gene3D" id="3.20.20.80">
    <property type="entry name" value="Glycosidases"/>
    <property type="match status" value="1"/>
</dbReference>
<dbReference type="PANTHER" id="PTHR41244">
    <property type="entry name" value="RHAMNAN SYNTHESIS F"/>
    <property type="match status" value="1"/>
</dbReference>
<keyword evidence="2" id="KW-1185">Reference proteome</keyword>
<organism evidence="1 2">
    <name type="scientific">Paenibacillus contaminans</name>
    <dbReference type="NCBI Taxonomy" id="450362"/>
    <lineage>
        <taxon>Bacteria</taxon>
        <taxon>Bacillati</taxon>
        <taxon>Bacillota</taxon>
        <taxon>Bacilli</taxon>
        <taxon>Bacillales</taxon>
        <taxon>Paenibacillaceae</taxon>
        <taxon>Paenibacillus</taxon>
    </lineage>
</organism>
<evidence type="ECO:0000313" key="2">
    <source>
        <dbReference type="Proteomes" id="UP000250369"/>
    </source>
</evidence>
<proteinExistence type="predicted"/>
<evidence type="ECO:0000313" key="1">
    <source>
        <dbReference type="EMBL" id="RAV16070.1"/>
    </source>
</evidence>
<dbReference type="AlphaFoldDB" id="A0A329M856"/>
<reference evidence="1 2" key="1">
    <citation type="journal article" date="2009" name="Int. J. Syst. Evol. Microbiol.">
        <title>Paenibacillus contaminans sp. nov., isolated from a contaminated laboratory plate.</title>
        <authorList>
            <person name="Chou J.H."/>
            <person name="Lee J.H."/>
            <person name="Lin M.C."/>
            <person name="Chang P.S."/>
            <person name="Arun A.B."/>
            <person name="Young C.C."/>
            <person name="Chen W.M."/>
        </authorList>
    </citation>
    <scope>NUCLEOTIDE SEQUENCE [LARGE SCALE GENOMIC DNA]</scope>
    <source>
        <strain evidence="1 2">CKOBP-6</strain>
    </source>
</reference>
<dbReference type="Proteomes" id="UP000250369">
    <property type="component" value="Unassembled WGS sequence"/>
</dbReference>
<dbReference type="PANTHER" id="PTHR41244:SF1">
    <property type="entry name" value="GLYCOSYLTRANSFERASE"/>
    <property type="match status" value="1"/>
</dbReference>
<protein>
    <recommendedName>
        <fullName evidence="3">Glycosyl transferase</fullName>
    </recommendedName>
</protein>